<feature type="compositionally biased region" description="Low complexity" evidence="2">
    <location>
        <begin position="42"/>
        <end position="55"/>
    </location>
</feature>
<name>A0A7S1R018_NEODS</name>
<gene>
    <name evidence="5" type="ORF">NDES1114_LOCUS33812</name>
</gene>
<dbReference type="PANTHER" id="PTHR23525">
    <property type="entry name" value="TRANSPORTER, PUTATIVE-RELATED"/>
    <property type="match status" value="1"/>
</dbReference>
<comment type="subcellular location">
    <subcellularLocation>
        <location evidence="1">Membrane</location>
        <topology evidence="1">Multi-pass membrane protein</topology>
    </subcellularLocation>
</comment>
<feature type="domain" description="Major facilitator superfamily (MFS) profile" evidence="4">
    <location>
        <begin position="76"/>
        <end position="514"/>
    </location>
</feature>
<evidence type="ECO:0000259" key="4">
    <source>
        <dbReference type="PROSITE" id="PS50850"/>
    </source>
</evidence>
<feature type="transmembrane region" description="Helical" evidence="3">
    <location>
        <begin position="111"/>
        <end position="130"/>
    </location>
</feature>
<evidence type="ECO:0000256" key="2">
    <source>
        <dbReference type="SAM" id="MobiDB-lite"/>
    </source>
</evidence>
<dbReference type="GO" id="GO:0016020">
    <property type="term" value="C:membrane"/>
    <property type="evidence" value="ECO:0007669"/>
    <property type="project" value="UniProtKB-SubCell"/>
</dbReference>
<keyword evidence="3" id="KW-1133">Transmembrane helix</keyword>
<dbReference type="InterPro" id="IPR036259">
    <property type="entry name" value="MFS_trans_sf"/>
</dbReference>
<reference evidence="5" key="1">
    <citation type="submission" date="2021-01" db="EMBL/GenBank/DDBJ databases">
        <authorList>
            <person name="Corre E."/>
            <person name="Pelletier E."/>
            <person name="Niang G."/>
            <person name="Scheremetjew M."/>
            <person name="Finn R."/>
            <person name="Kale V."/>
            <person name="Holt S."/>
            <person name="Cochrane G."/>
            <person name="Meng A."/>
            <person name="Brown T."/>
            <person name="Cohen L."/>
        </authorList>
    </citation>
    <scope>NUCLEOTIDE SEQUENCE</scope>
    <source>
        <strain evidence="5">CCAP 1951/1</strain>
    </source>
</reference>
<dbReference type="InterPro" id="IPR011701">
    <property type="entry name" value="MFS"/>
</dbReference>
<feature type="transmembrane region" description="Helical" evidence="3">
    <location>
        <begin position="461"/>
        <end position="482"/>
    </location>
</feature>
<keyword evidence="3" id="KW-0472">Membrane</keyword>
<feature type="transmembrane region" description="Helical" evidence="3">
    <location>
        <begin position="327"/>
        <end position="346"/>
    </location>
</feature>
<dbReference type="Pfam" id="PF07690">
    <property type="entry name" value="MFS_1"/>
    <property type="match status" value="2"/>
</dbReference>
<dbReference type="EMBL" id="HBGF01050485">
    <property type="protein sequence ID" value="CAD9152863.1"/>
    <property type="molecule type" value="Transcribed_RNA"/>
</dbReference>
<dbReference type="PROSITE" id="PS50850">
    <property type="entry name" value="MFS"/>
    <property type="match status" value="1"/>
</dbReference>
<feature type="transmembrane region" description="Helical" evidence="3">
    <location>
        <begin position="238"/>
        <end position="260"/>
    </location>
</feature>
<dbReference type="GO" id="GO:0022857">
    <property type="term" value="F:transmembrane transporter activity"/>
    <property type="evidence" value="ECO:0007669"/>
    <property type="project" value="InterPro"/>
</dbReference>
<organism evidence="5">
    <name type="scientific">Neobodo designis</name>
    <name type="common">Flagellated protozoan</name>
    <name type="synonym">Bodo designis</name>
    <dbReference type="NCBI Taxonomy" id="312471"/>
    <lineage>
        <taxon>Eukaryota</taxon>
        <taxon>Discoba</taxon>
        <taxon>Euglenozoa</taxon>
        <taxon>Kinetoplastea</taxon>
        <taxon>Metakinetoplastina</taxon>
        <taxon>Neobodonida</taxon>
        <taxon>Neobodo</taxon>
    </lineage>
</organism>
<accession>A0A7S1R018</accession>
<feature type="transmembrane region" description="Helical" evidence="3">
    <location>
        <begin position="358"/>
        <end position="377"/>
    </location>
</feature>
<feature type="region of interest" description="Disordered" evidence="2">
    <location>
        <begin position="1"/>
        <end position="57"/>
    </location>
</feature>
<dbReference type="PANTHER" id="PTHR23525:SF1">
    <property type="entry name" value="NODULIN-LIKE DOMAIN-CONTAINING PROTEIN"/>
    <property type="match status" value="1"/>
</dbReference>
<dbReference type="InterPro" id="IPR020846">
    <property type="entry name" value="MFS_dom"/>
</dbReference>
<feature type="transmembrane region" description="Helical" evidence="3">
    <location>
        <begin position="170"/>
        <end position="192"/>
    </location>
</feature>
<keyword evidence="3" id="KW-0812">Transmembrane</keyword>
<evidence type="ECO:0000256" key="3">
    <source>
        <dbReference type="SAM" id="Phobius"/>
    </source>
</evidence>
<dbReference type="SUPFAM" id="SSF103473">
    <property type="entry name" value="MFS general substrate transporter"/>
    <property type="match status" value="1"/>
</dbReference>
<feature type="region of interest" description="Disordered" evidence="2">
    <location>
        <begin position="281"/>
        <end position="301"/>
    </location>
</feature>
<evidence type="ECO:0000313" key="5">
    <source>
        <dbReference type="EMBL" id="CAD9152863.1"/>
    </source>
</evidence>
<feature type="transmembrane region" description="Helical" evidence="3">
    <location>
        <begin position="488"/>
        <end position="509"/>
    </location>
</feature>
<feature type="transmembrane region" description="Helical" evidence="3">
    <location>
        <begin position="142"/>
        <end position="164"/>
    </location>
</feature>
<feature type="transmembrane region" description="Helical" evidence="3">
    <location>
        <begin position="428"/>
        <end position="449"/>
    </location>
</feature>
<feature type="compositionally biased region" description="Acidic residues" evidence="2">
    <location>
        <begin position="282"/>
        <end position="300"/>
    </location>
</feature>
<dbReference type="Gene3D" id="1.20.1250.20">
    <property type="entry name" value="MFS general substrate transporter like domains"/>
    <property type="match status" value="2"/>
</dbReference>
<evidence type="ECO:0000256" key="1">
    <source>
        <dbReference type="ARBA" id="ARBA00004141"/>
    </source>
</evidence>
<protein>
    <recommendedName>
        <fullName evidence="4">Major facilitator superfamily (MFS) profile domain-containing protein</fullName>
    </recommendedName>
</protein>
<feature type="transmembrane region" description="Helical" evidence="3">
    <location>
        <begin position="398"/>
        <end position="416"/>
    </location>
</feature>
<proteinExistence type="predicted"/>
<feature type="transmembrane region" description="Helical" evidence="3">
    <location>
        <begin position="77"/>
        <end position="99"/>
    </location>
</feature>
<sequence length="533" mass="56505">MGVGAGPGEHSAAEQSESSLATMGAPLLSSESSVRNVATENSQSQRGSGAGQQAGTLSSTERGASLRHLLCGGSPNVWRVILFSFLINLSGAVWQSSVWSPLLQSVFNSNIYLGIIAAAQGVGELSAAVLSGWGADRYGKEFFIRIAAAVGCLSVVAIAIGVHYEHLGTLIAASLASGASYGAFFPCVEAILADSVPAGRRTFLYNIKYGLETSSYVAGYAVTMCMFAYFGNHWDVRAMKIVVDVGLGMSLLATLLLFTIREEFTLKRMREAGLLSARSVDDLPEEEEEADEGDDEEEDDCTNHEALARAPGLIPQRFVPFAVAGKDLVVCLGSGMTTMYISLFLIDDYSVAPMQLQAVLIGCSVCSVLCSQTLGLITGDSGKCATADGKPRFNRIRMMLVPFTIGVFGMYYLALAKTTILSALAPTLAVYIVRSGVMNSMSGLSRAILMDLVPARNRAKWNVFESVSSVTWAGSAVVGGAIADRWDYRATFLITAACHTVGWAVVALASRNRDRPAKEVVAEVLAAEEAAAT</sequence>
<dbReference type="AlphaFoldDB" id="A0A7S1R018"/>
<feature type="transmembrane region" description="Helical" evidence="3">
    <location>
        <begin position="213"/>
        <end position="232"/>
    </location>
</feature>
<feature type="compositionally biased region" description="Polar residues" evidence="2">
    <location>
        <begin position="29"/>
        <end position="41"/>
    </location>
</feature>